<dbReference type="AlphaFoldDB" id="A0A2J7QDY3"/>
<proteinExistence type="predicted"/>
<name>A0A2J7QDY3_9NEOP</name>
<dbReference type="OrthoDB" id="8197448at2759"/>
<protein>
    <recommendedName>
        <fullName evidence="3">SGNH hydrolase-type esterase domain-containing protein</fullName>
    </recommendedName>
</protein>
<dbReference type="Gene3D" id="3.40.50.1110">
    <property type="entry name" value="SGNH hydrolase"/>
    <property type="match status" value="1"/>
</dbReference>
<dbReference type="InterPro" id="IPR036514">
    <property type="entry name" value="SGNH_hydro_sf"/>
</dbReference>
<evidence type="ECO:0000313" key="1">
    <source>
        <dbReference type="EMBL" id="PNF26787.1"/>
    </source>
</evidence>
<comment type="caution">
    <text evidence="1">The sequence shown here is derived from an EMBL/GenBank/DDBJ whole genome shotgun (WGS) entry which is preliminary data.</text>
</comment>
<reference evidence="1 2" key="1">
    <citation type="submission" date="2017-12" db="EMBL/GenBank/DDBJ databases">
        <title>Hemimetabolous genomes reveal molecular basis of termite eusociality.</title>
        <authorList>
            <person name="Harrison M.C."/>
            <person name="Jongepier E."/>
            <person name="Robertson H.M."/>
            <person name="Arning N."/>
            <person name="Bitard-Feildel T."/>
            <person name="Chao H."/>
            <person name="Childers C.P."/>
            <person name="Dinh H."/>
            <person name="Doddapaneni H."/>
            <person name="Dugan S."/>
            <person name="Gowin J."/>
            <person name="Greiner C."/>
            <person name="Han Y."/>
            <person name="Hu H."/>
            <person name="Hughes D.S.T."/>
            <person name="Huylmans A.-K."/>
            <person name="Kemena C."/>
            <person name="Kremer L.P.M."/>
            <person name="Lee S.L."/>
            <person name="Lopez-Ezquerra A."/>
            <person name="Mallet L."/>
            <person name="Monroy-Kuhn J.M."/>
            <person name="Moser A."/>
            <person name="Murali S.C."/>
            <person name="Muzny D.M."/>
            <person name="Otani S."/>
            <person name="Piulachs M.-D."/>
            <person name="Poelchau M."/>
            <person name="Qu J."/>
            <person name="Schaub F."/>
            <person name="Wada-Katsumata A."/>
            <person name="Worley K.C."/>
            <person name="Xie Q."/>
            <person name="Ylla G."/>
            <person name="Poulsen M."/>
            <person name="Gibbs R.A."/>
            <person name="Schal C."/>
            <person name="Richards S."/>
            <person name="Belles X."/>
            <person name="Korb J."/>
            <person name="Bornberg-Bauer E."/>
        </authorList>
    </citation>
    <scope>NUCLEOTIDE SEQUENCE [LARGE SCALE GENOMIC DNA]</scope>
    <source>
        <tissue evidence="1">Whole body</tissue>
    </source>
</reference>
<evidence type="ECO:0008006" key="3">
    <source>
        <dbReference type="Google" id="ProtNLM"/>
    </source>
</evidence>
<dbReference type="Proteomes" id="UP000235965">
    <property type="component" value="Unassembled WGS sequence"/>
</dbReference>
<evidence type="ECO:0000313" key="2">
    <source>
        <dbReference type="Proteomes" id="UP000235965"/>
    </source>
</evidence>
<organism evidence="1 2">
    <name type="scientific">Cryptotermes secundus</name>
    <dbReference type="NCBI Taxonomy" id="105785"/>
    <lineage>
        <taxon>Eukaryota</taxon>
        <taxon>Metazoa</taxon>
        <taxon>Ecdysozoa</taxon>
        <taxon>Arthropoda</taxon>
        <taxon>Hexapoda</taxon>
        <taxon>Insecta</taxon>
        <taxon>Pterygota</taxon>
        <taxon>Neoptera</taxon>
        <taxon>Polyneoptera</taxon>
        <taxon>Dictyoptera</taxon>
        <taxon>Blattodea</taxon>
        <taxon>Blattoidea</taxon>
        <taxon>Termitoidae</taxon>
        <taxon>Kalotermitidae</taxon>
        <taxon>Cryptotermitinae</taxon>
        <taxon>Cryptotermes</taxon>
    </lineage>
</organism>
<dbReference type="STRING" id="105785.A0A2J7QDY3"/>
<dbReference type="SUPFAM" id="SSF52266">
    <property type="entry name" value="SGNH hydrolase"/>
    <property type="match status" value="1"/>
</dbReference>
<accession>A0A2J7QDY3</accession>
<keyword evidence="2" id="KW-1185">Reference proteome</keyword>
<gene>
    <name evidence="1" type="ORF">B7P43_G17709</name>
</gene>
<sequence>MNHTLTKEKLKYEESQRTHKLKIRTIGDSHVKKSAAELRMILDHRYDDMGITKPGALMNDNLTTATDEVASLSNKDILILWAGANDISKNNTNEALKYLTKFMEEHKRTNIILIHTLHRYDLTSISFVNKEVLKFNRQAKKISKPNPNVKLMEIDLQRQHFTRHGQHLNQWGKELVASKLARIINQLLTKSKINPIQMQWKEDILHEKNSTAQNEIEEVVLSNNFKKTLKLNKCQGEEIEANSKSSMRSRKKQQQNQMIFYGKTI</sequence>
<dbReference type="EMBL" id="NEVH01015376">
    <property type="protein sequence ID" value="PNF26787.1"/>
    <property type="molecule type" value="Genomic_DNA"/>
</dbReference>
<dbReference type="InParanoid" id="A0A2J7QDY3"/>